<comment type="caution">
    <text evidence="3">The sequence shown here is derived from an EMBL/GenBank/DDBJ whole genome shotgun (WGS) entry which is preliminary data.</text>
</comment>
<keyword evidence="1" id="KW-0812">Transmembrane</keyword>
<evidence type="ECO:0000256" key="1">
    <source>
        <dbReference type="SAM" id="Phobius"/>
    </source>
</evidence>
<dbReference type="InterPro" id="IPR025328">
    <property type="entry name" value="DUF4234"/>
</dbReference>
<keyword evidence="1" id="KW-0472">Membrane</keyword>
<accession>A0A9D1WFV0</accession>
<evidence type="ECO:0000259" key="2">
    <source>
        <dbReference type="Pfam" id="PF14018"/>
    </source>
</evidence>
<dbReference type="EMBL" id="DXEX01000012">
    <property type="protein sequence ID" value="HIX58189.1"/>
    <property type="molecule type" value="Genomic_DNA"/>
</dbReference>
<reference evidence="3" key="1">
    <citation type="journal article" date="2021" name="PeerJ">
        <title>Extensive microbial diversity within the chicken gut microbiome revealed by metagenomics and culture.</title>
        <authorList>
            <person name="Gilroy R."/>
            <person name="Ravi A."/>
            <person name="Getino M."/>
            <person name="Pursley I."/>
            <person name="Horton D.L."/>
            <person name="Alikhan N.F."/>
            <person name="Baker D."/>
            <person name="Gharbi K."/>
            <person name="Hall N."/>
            <person name="Watson M."/>
            <person name="Adriaenssens E.M."/>
            <person name="Foster-Nyarko E."/>
            <person name="Jarju S."/>
            <person name="Secka A."/>
            <person name="Antonio M."/>
            <person name="Oren A."/>
            <person name="Chaudhuri R.R."/>
            <person name="La Ragione R."/>
            <person name="Hildebrand F."/>
            <person name="Pallen M.J."/>
        </authorList>
    </citation>
    <scope>NUCLEOTIDE SEQUENCE</scope>
    <source>
        <strain evidence="3">ChiSjej1B19-8411</strain>
    </source>
</reference>
<evidence type="ECO:0000313" key="3">
    <source>
        <dbReference type="EMBL" id="HIX58189.1"/>
    </source>
</evidence>
<proteinExistence type="predicted"/>
<feature type="transmembrane region" description="Helical" evidence="1">
    <location>
        <begin position="7"/>
        <end position="27"/>
    </location>
</feature>
<gene>
    <name evidence="3" type="ORF">IAA45_00520</name>
</gene>
<feature type="transmembrane region" description="Helical" evidence="1">
    <location>
        <begin position="47"/>
        <end position="65"/>
    </location>
</feature>
<protein>
    <submittedName>
        <fullName evidence="3">DUF4234 domain-containing protein</fullName>
    </submittedName>
</protein>
<dbReference type="Proteomes" id="UP000886817">
    <property type="component" value="Unassembled WGS sequence"/>
</dbReference>
<sequence length="123" mass="14081">MGNRERNVALSIVFTILTCGIYGWYWMVVLNDDMLDALNEDGTSGGLVLVLSLVTCGIYGLYWMYQTGRRVDRLNARYGRHTDNSGLLYLIIGILGLSIVVYGVAQNELNQYYRNFPPYYDYQ</sequence>
<evidence type="ECO:0000313" key="4">
    <source>
        <dbReference type="Proteomes" id="UP000886817"/>
    </source>
</evidence>
<feature type="transmembrane region" description="Helical" evidence="1">
    <location>
        <begin position="86"/>
        <end position="105"/>
    </location>
</feature>
<dbReference type="AlphaFoldDB" id="A0A9D1WFV0"/>
<reference evidence="3" key="2">
    <citation type="submission" date="2021-04" db="EMBL/GenBank/DDBJ databases">
        <authorList>
            <person name="Gilroy R."/>
        </authorList>
    </citation>
    <scope>NUCLEOTIDE SEQUENCE</scope>
    <source>
        <strain evidence="3">ChiSjej1B19-8411</strain>
    </source>
</reference>
<feature type="domain" description="DUF4234" evidence="2">
    <location>
        <begin position="46"/>
        <end position="102"/>
    </location>
</feature>
<keyword evidence="1" id="KW-1133">Transmembrane helix</keyword>
<dbReference type="Pfam" id="PF14018">
    <property type="entry name" value="DUF4234"/>
    <property type="match status" value="1"/>
</dbReference>
<organism evidence="3 4">
    <name type="scientific">Candidatus Blautia gallistercoris</name>
    <dbReference type="NCBI Taxonomy" id="2838490"/>
    <lineage>
        <taxon>Bacteria</taxon>
        <taxon>Bacillati</taxon>
        <taxon>Bacillota</taxon>
        <taxon>Clostridia</taxon>
        <taxon>Lachnospirales</taxon>
        <taxon>Lachnospiraceae</taxon>
        <taxon>Blautia</taxon>
    </lineage>
</organism>
<name>A0A9D1WFV0_9FIRM</name>